<reference evidence="1 2" key="1">
    <citation type="journal article" date="2020" name="Genome Biol. Evol.">
        <title>Rhizobium dioscoreae sp. nov., a plant growth-promoting bacterium isolated from yam (Dioscorea species).</title>
        <authorList>
            <person name="Ouyabe M."/>
            <person name="Tanaka N."/>
            <person name="Shiwa Y."/>
            <person name="Fujita N."/>
            <person name="Kikuno H."/>
            <person name="Babil P."/>
            <person name="Shiwachi H."/>
        </authorList>
    </citation>
    <scope>NUCLEOTIDE SEQUENCE [LARGE SCALE GENOMIC DNA]</scope>
    <source>
        <strain evidence="1 2">S-93</strain>
    </source>
</reference>
<name>A0ABQ0ZA91_9HYPH</name>
<dbReference type="Gene3D" id="3.40.50.150">
    <property type="entry name" value="Vaccinia Virus protein VP39"/>
    <property type="match status" value="1"/>
</dbReference>
<accession>A0ABQ0ZA91</accession>
<gene>
    <name evidence="1" type="ORF">RsS93_50390</name>
</gene>
<evidence type="ECO:0000313" key="2">
    <source>
        <dbReference type="Proteomes" id="UP000390335"/>
    </source>
</evidence>
<dbReference type="SUPFAM" id="SSF53335">
    <property type="entry name" value="S-adenosyl-L-methionine-dependent methyltransferases"/>
    <property type="match status" value="1"/>
</dbReference>
<organism evidence="1 2">
    <name type="scientific">Rhizobium dioscoreae</name>
    <dbReference type="NCBI Taxonomy" id="2653122"/>
    <lineage>
        <taxon>Bacteria</taxon>
        <taxon>Pseudomonadati</taxon>
        <taxon>Pseudomonadota</taxon>
        <taxon>Alphaproteobacteria</taxon>
        <taxon>Hyphomicrobiales</taxon>
        <taxon>Rhizobiaceae</taxon>
        <taxon>Rhizobium/Agrobacterium group</taxon>
        <taxon>Rhizobium</taxon>
    </lineage>
</organism>
<sequence>MDYNPENFPSKKVRKFDIIKDSPNLAENHYDLIIHSHVAEHIPCTLAYMFFHLSRSLQPDGYHIFCLPLIAGHYEEDFGPLTEDEALRRFGQGDHVRRFGIDDLDRHLGLIMRLEPQYSLSKYASEAEMDSCNIPPSERSGFNGSTIFVARKADYLLQ</sequence>
<dbReference type="Proteomes" id="UP000390335">
    <property type="component" value="Unassembled WGS sequence"/>
</dbReference>
<dbReference type="InterPro" id="IPR029063">
    <property type="entry name" value="SAM-dependent_MTases_sf"/>
</dbReference>
<evidence type="ECO:0008006" key="3">
    <source>
        <dbReference type="Google" id="ProtNLM"/>
    </source>
</evidence>
<dbReference type="EMBL" id="BLAJ01000007">
    <property type="protein sequence ID" value="GES52425.1"/>
    <property type="molecule type" value="Genomic_DNA"/>
</dbReference>
<comment type="caution">
    <text evidence="1">The sequence shown here is derived from an EMBL/GenBank/DDBJ whole genome shotgun (WGS) entry which is preliminary data.</text>
</comment>
<keyword evidence="2" id="KW-1185">Reference proteome</keyword>
<protein>
    <recommendedName>
        <fullName evidence="3">Methyltransferase domain-containing protein</fullName>
    </recommendedName>
</protein>
<proteinExistence type="predicted"/>
<evidence type="ECO:0000313" key="1">
    <source>
        <dbReference type="EMBL" id="GES52425.1"/>
    </source>
</evidence>